<dbReference type="InterPro" id="IPR016032">
    <property type="entry name" value="Sig_transdc_resp-reg_C-effctor"/>
</dbReference>
<gene>
    <name evidence="5" type="primary">degU_3</name>
    <name evidence="5" type="ORF">CLHUN_24090</name>
</gene>
<dbReference type="GO" id="GO:0006355">
    <property type="term" value="P:regulation of DNA-templated transcription"/>
    <property type="evidence" value="ECO:0007669"/>
    <property type="project" value="InterPro"/>
</dbReference>
<dbReference type="PANTHER" id="PTHR44688">
    <property type="entry name" value="DNA-BINDING TRANSCRIPTIONAL ACTIVATOR DEVR_DOSR"/>
    <property type="match status" value="1"/>
</dbReference>
<dbReference type="GO" id="GO:0003677">
    <property type="term" value="F:DNA binding"/>
    <property type="evidence" value="ECO:0007669"/>
    <property type="project" value="UniProtKB-KW"/>
</dbReference>
<evidence type="ECO:0000256" key="3">
    <source>
        <dbReference type="ARBA" id="ARBA00023163"/>
    </source>
</evidence>
<dbReference type="PANTHER" id="PTHR44688:SF16">
    <property type="entry name" value="DNA-BINDING TRANSCRIPTIONAL ACTIVATOR DEVR_DOSR"/>
    <property type="match status" value="1"/>
</dbReference>
<evidence type="ECO:0000313" key="6">
    <source>
        <dbReference type="Proteomes" id="UP000191554"/>
    </source>
</evidence>
<keyword evidence="2" id="KW-0238">DNA-binding</keyword>
<name>A0A1V4SIH6_RUMHU</name>
<comment type="caution">
    <text evidence="5">The sequence shown here is derived from an EMBL/GenBank/DDBJ whole genome shotgun (WGS) entry which is preliminary data.</text>
</comment>
<evidence type="ECO:0000313" key="5">
    <source>
        <dbReference type="EMBL" id="OPX43689.1"/>
    </source>
</evidence>
<dbReference type="STRING" id="48256.CLHUN_24090"/>
<evidence type="ECO:0000259" key="4">
    <source>
        <dbReference type="PROSITE" id="PS50043"/>
    </source>
</evidence>
<accession>A0A1V4SIH6</accession>
<dbReference type="EMBL" id="MZGX01000015">
    <property type="protein sequence ID" value="OPX43689.1"/>
    <property type="molecule type" value="Genomic_DNA"/>
</dbReference>
<keyword evidence="3" id="KW-0804">Transcription</keyword>
<dbReference type="InterPro" id="IPR036388">
    <property type="entry name" value="WH-like_DNA-bd_sf"/>
</dbReference>
<protein>
    <submittedName>
        <fullName evidence="5">Transcriptional regulatory protein DegU</fullName>
    </submittedName>
</protein>
<dbReference type="SUPFAM" id="SSF46894">
    <property type="entry name" value="C-terminal effector domain of the bipartite response regulators"/>
    <property type="match status" value="1"/>
</dbReference>
<reference evidence="5 6" key="1">
    <citation type="submission" date="2017-03" db="EMBL/GenBank/DDBJ databases">
        <title>Genome sequence of Clostridium hungatei DSM 14427.</title>
        <authorList>
            <person name="Poehlein A."/>
            <person name="Daniel R."/>
        </authorList>
    </citation>
    <scope>NUCLEOTIDE SEQUENCE [LARGE SCALE GENOMIC DNA]</scope>
    <source>
        <strain evidence="5 6">DSM 14427</strain>
    </source>
</reference>
<evidence type="ECO:0000256" key="2">
    <source>
        <dbReference type="ARBA" id="ARBA00023125"/>
    </source>
</evidence>
<dbReference type="PROSITE" id="PS50043">
    <property type="entry name" value="HTH_LUXR_2"/>
    <property type="match status" value="1"/>
</dbReference>
<dbReference type="Gene3D" id="1.10.10.10">
    <property type="entry name" value="Winged helix-like DNA-binding domain superfamily/Winged helix DNA-binding domain"/>
    <property type="match status" value="1"/>
</dbReference>
<organism evidence="5 6">
    <name type="scientific">Ruminiclostridium hungatei</name>
    <name type="common">Clostridium hungatei</name>
    <dbReference type="NCBI Taxonomy" id="48256"/>
    <lineage>
        <taxon>Bacteria</taxon>
        <taxon>Bacillati</taxon>
        <taxon>Bacillota</taxon>
        <taxon>Clostridia</taxon>
        <taxon>Eubacteriales</taxon>
        <taxon>Oscillospiraceae</taxon>
        <taxon>Ruminiclostridium</taxon>
    </lineage>
</organism>
<dbReference type="CDD" id="cd06170">
    <property type="entry name" value="LuxR_C_like"/>
    <property type="match status" value="1"/>
</dbReference>
<dbReference type="SMART" id="SM00421">
    <property type="entry name" value="HTH_LUXR"/>
    <property type="match status" value="1"/>
</dbReference>
<feature type="domain" description="HTH luxR-type" evidence="4">
    <location>
        <begin position="398"/>
        <end position="463"/>
    </location>
</feature>
<evidence type="ECO:0000256" key="1">
    <source>
        <dbReference type="ARBA" id="ARBA00023015"/>
    </source>
</evidence>
<keyword evidence="6" id="KW-1185">Reference proteome</keyword>
<dbReference type="Proteomes" id="UP000191554">
    <property type="component" value="Unassembled WGS sequence"/>
</dbReference>
<dbReference type="RefSeq" id="WP_165755734.1">
    <property type="nucleotide sequence ID" value="NZ_MZGX01000015.1"/>
</dbReference>
<proteinExistence type="predicted"/>
<dbReference type="InterPro" id="IPR000792">
    <property type="entry name" value="Tscrpt_reg_LuxR_C"/>
</dbReference>
<dbReference type="AlphaFoldDB" id="A0A1V4SIH6"/>
<dbReference type="PRINTS" id="PR00038">
    <property type="entry name" value="HTHLUXR"/>
</dbReference>
<sequence length="465" mass="54162">MHNYTRENLIDSQSGDISLFKGVAGRRQAFKMFLDEISQASGQEDILITSSSDLLWLSQDNAFLEASRDYFIKSLEKVRKATVLHSFDRSVSNLVYIINYWVPIYLSGKVEGHVLNNYKPNQPKITLFLIENRVCVFSIESGSMEDSVTFFFRRKEIVCSYQKVFYLMKQNSIPINALSDFCNFDYFLELSNLKKLPGSYFACFNTLTALMMPPSVYEKVLESLNLTRAVQKERLSAYTAGFKQLTKNIAKFRHNVVIFTDLMNSLSCDEKIKYCGIEFFEDRHVFVDKKLCLEHLQFLYSTIKSSRLEVIFIKTQEYVKLSDFNFVLKENGNSITYRYNPARQCYDFFLSGSQLITDTYTMLHKNIMDSVPSEMRSCEELFSQIHQDEFKHTKELREPHVFSVLTKKEKSIVKMLLDGMSVRSISYNEKISENTVKTHIRNIYHKLEINSKYELIKLASDSIIV</sequence>
<keyword evidence="1" id="KW-0805">Transcription regulation</keyword>
<dbReference type="Pfam" id="PF00196">
    <property type="entry name" value="GerE"/>
    <property type="match status" value="1"/>
</dbReference>